<dbReference type="EMBL" id="JALNTZ010000002">
    <property type="protein sequence ID" value="KAJ3660566.1"/>
    <property type="molecule type" value="Genomic_DNA"/>
</dbReference>
<sequence>MRPPASTCILSRFPSQTSSFKVIYVRISEPSDQAYHLNIDNVDLQQEDISNLLLTHISNRVVFSLSPLLLINSGGGMPEKLATLAEIAGSDM</sequence>
<comment type="caution">
    <text evidence="1">The sequence shown here is derived from an EMBL/GenBank/DDBJ whole genome shotgun (WGS) entry which is preliminary data.</text>
</comment>
<evidence type="ECO:0000313" key="2">
    <source>
        <dbReference type="Proteomes" id="UP001168821"/>
    </source>
</evidence>
<evidence type="ECO:0000313" key="1">
    <source>
        <dbReference type="EMBL" id="KAJ3660566.1"/>
    </source>
</evidence>
<gene>
    <name evidence="1" type="ORF">Zmor_005008</name>
</gene>
<dbReference type="AlphaFoldDB" id="A0AA38IUF3"/>
<reference evidence="1" key="1">
    <citation type="journal article" date="2023" name="G3 (Bethesda)">
        <title>Whole genome assemblies of Zophobas morio and Tenebrio molitor.</title>
        <authorList>
            <person name="Kaur S."/>
            <person name="Stinson S.A."/>
            <person name="diCenzo G.C."/>
        </authorList>
    </citation>
    <scope>NUCLEOTIDE SEQUENCE</scope>
    <source>
        <strain evidence="1">QUZm001</strain>
    </source>
</reference>
<keyword evidence="2" id="KW-1185">Reference proteome</keyword>
<accession>A0AA38IUF3</accession>
<dbReference type="Proteomes" id="UP001168821">
    <property type="component" value="Unassembled WGS sequence"/>
</dbReference>
<proteinExistence type="predicted"/>
<protein>
    <submittedName>
        <fullName evidence="1">Uncharacterized protein</fullName>
    </submittedName>
</protein>
<name>A0AA38IUF3_9CUCU</name>
<organism evidence="1 2">
    <name type="scientific">Zophobas morio</name>
    <dbReference type="NCBI Taxonomy" id="2755281"/>
    <lineage>
        <taxon>Eukaryota</taxon>
        <taxon>Metazoa</taxon>
        <taxon>Ecdysozoa</taxon>
        <taxon>Arthropoda</taxon>
        <taxon>Hexapoda</taxon>
        <taxon>Insecta</taxon>
        <taxon>Pterygota</taxon>
        <taxon>Neoptera</taxon>
        <taxon>Endopterygota</taxon>
        <taxon>Coleoptera</taxon>
        <taxon>Polyphaga</taxon>
        <taxon>Cucujiformia</taxon>
        <taxon>Tenebrionidae</taxon>
        <taxon>Zophobas</taxon>
    </lineage>
</organism>